<sequence length="372" mass="40147">MEDKQESNMYDVVVFGATSFVGTLVARYVANHAPQGVSFALAGRNEQKLQSLGIDAPLIVADASDAEDMRRLAESARVVITTVGPYDLYGRTLVRACAEAGTDYLDLAGEVNFVRDSILTLDETARKSGARIVHSAGFDSIPSDIALFRLHQKQGSLGTTRMVVEDLVGGISGGTVASALNAREHVAQLDEEKRAALRSPFALAPGARSTKKVRSTGATGDLAPFFMAGYNTRLVQRSAQLLDYGPEFAYSEYRRVGSRWRSLITTARLKVFGWLTSTHLGRRLASRFLPAPGEGPSAEERARGRFKIKTTDQESVRVELDMDPGYEGTALMIAESAFSLLEHEGDAGVTTPAAALGDTLVERLRAAGMRIS</sequence>
<dbReference type="GO" id="GO:0009247">
    <property type="term" value="P:glycolipid biosynthetic process"/>
    <property type="evidence" value="ECO:0007669"/>
    <property type="project" value="TreeGrafter"/>
</dbReference>
<keyword evidence="4" id="KW-1185">Reference proteome</keyword>
<proteinExistence type="predicted"/>
<dbReference type="AlphaFoldDB" id="A0A2U1T961"/>
<dbReference type="SUPFAM" id="SSF51735">
    <property type="entry name" value="NAD(P)-binding Rossmann-fold domains"/>
    <property type="match status" value="1"/>
</dbReference>
<dbReference type="Proteomes" id="UP000244989">
    <property type="component" value="Unassembled WGS sequence"/>
</dbReference>
<feature type="domain" description="Saccharopine dehydrogenase NADP binding" evidence="2">
    <location>
        <begin position="12"/>
        <end position="133"/>
    </location>
</feature>
<organism evidence="3 4">
    <name type="scientific">Corynebacterium yudongzhengii</name>
    <dbReference type="NCBI Taxonomy" id="2080740"/>
    <lineage>
        <taxon>Bacteria</taxon>
        <taxon>Bacillati</taxon>
        <taxon>Actinomycetota</taxon>
        <taxon>Actinomycetes</taxon>
        <taxon>Mycobacteriales</taxon>
        <taxon>Corynebacteriaceae</taxon>
        <taxon>Corynebacterium</taxon>
    </lineage>
</organism>
<dbReference type="KEGG" id="cyz:C3B44_09050"/>
<keyword evidence="1" id="KW-1133">Transmembrane helix</keyword>
<dbReference type="InterPro" id="IPR036291">
    <property type="entry name" value="NAD(P)-bd_dom_sf"/>
</dbReference>
<keyword evidence="1" id="KW-0812">Transmembrane</keyword>
<evidence type="ECO:0000256" key="1">
    <source>
        <dbReference type="SAM" id="Phobius"/>
    </source>
</evidence>
<dbReference type="InterPro" id="IPR051276">
    <property type="entry name" value="Saccharopine_DH-like_oxidrdct"/>
</dbReference>
<evidence type="ECO:0000313" key="3">
    <source>
        <dbReference type="EMBL" id="PWC02522.1"/>
    </source>
</evidence>
<feature type="transmembrane region" description="Helical" evidence="1">
    <location>
        <begin position="12"/>
        <end position="30"/>
    </location>
</feature>
<comment type="caution">
    <text evidence="3">The sequence shown here is derived from an EMBL/GenBank/DDBJ whole genome shotgun (WGS) entry which is preliminary data.</text>
</comment>
<dbReference type="EMBL" id="QEEZ01000003">
    <property type="protein sequence ID" value="PWC02522.1"/>
    <property type="molecule type" value="Genomic_DNA"/>
</dbReference>
<evidence type="ECO:0000313" key="4">
    <source>
        <dbReference type="Proteomes" id="UP000244989"/>
    </source>
</evidence>
<accession>A0A2U1T961</accession>
<dbReference type="InterPro" id="IPR005097">
    <property type="entry name" value="Sacchrp_dh_NADP-bd"/>
</dbReference>
<dbReference type="PANTHER" id="PTHR12286">
    <property type="entry name" value="SACCHAROPINE DEHYDROGENASE-LIKE OXIDOREDUCTASE"/>
    <property type="match status" value="1"/>
</dbReference>
<dbReference type="PANTHER" id="PTHR12286:SF5">
    <property type="entry name" value="SACCHAROPINE DEHYDROGENASE-LIKE OXIDOREDUCTASE"/>
    <property type="match status" value="1"/>
</dbReference>
<gene>
    <name evidence="3" type="ORF">DF222_02220</name>
</gene>
<evidence type="ECO:0000259" key="2">
    <source>
        <dbReference type="Pfam" id="PF03435"/>
    </source>
</evidence>
<keyword evidence="1" id="KW-0472">Membrane</keyword>
<dbReference type="RefSeq" id="WP_108432632.1">
    <property type="nucleotide sequence ID" value="NZ_CP026947.1"/>
</dbReference>
<protein>
    <recommendedName>
        <fullName evidence="2">Saccharopine dehydrogenase NADP binding domain-containing protein</fullName>
    </recommendedName>
</protein>
<dbReference type="OrthoDB" id="4369409at2"/>
<dbReference type="Pfam" id="PF03435">
    <property type="entry name" value="Sacchrp_dh_NADP"/>
    <property type="match status" value="1"/>
</dbReference>
<reference evidence="4" key="1">
    <citation type="submission" date="2018-04" db="EMBL/GenBank/DDBJ databases">
        <authorList>
            <person name="Liu S."/>
            <person name="Wang Z."/>
            <person name="Li J."/>
        </authorList>
    </citation>
    <scope>NUCLEOTIDE SEQUENCE [LARGE SCALE GENOMIC DNA]</scope>
    <source>
        <strain evidence="4">2189</strain>
    </source>
</reference>
<dbReference type="GO" id="GO:0005886">
    <property type="term" value="C:plasma membrane"/>
    <property type="evidence" value="ECO:0007669"/>
    <property type="project" value="TreeGrafter"/>
</dbReference>
<name>A0A2U1T961_9CORY</name>
<dbReference type="Gene3D" id="3.40.50.720">
    <property type="entry name" value="NAD(P)-binding Rossmann-like Domain"/>
    <property type="match status" value="1"/>
</dbReference>